<feature type="transmembrane region" description="Helical" evidence="1">
    <location>
        <begin position="177"/>
        <end position="200"/>
    </location>
</feature>
<reference evidence="2 3" key="1">
    <citation type="submission" date="2019-04" db="EMBL/GenBank/DDBJ databases">
        <title>Microbes associate with the intestines of laboratory mice.</title>
        <authorList>
            <person name="Navarre W."/>
            <person name="Wong E."/>
            <person name="Huang K."/>
            <person name="Tropini C."/>
            <person name="Ng K."/>
            <person name="Yu B."/>
        </authorList>
    </citation>
    <scope>NUCLEOTIDE SEQUENCE [LARGE SCALE GENOMIC DNA]</scope>
    <source>
        <strain evidence="2 3">NM70_E10</strain>
    </source>
</reference>
<keyword evidence="3" id="KW-1185">Reference proteome</keyword>
<feature type="transmembrane region" description="Helical" evidence="1">
    <location>
        <begin position="257"/>
        <end position="273"/>
    </location>
</feature>
<organism evidence="2 3">
    <name type="scientific">Bacteroides acidifaciens</name>
    <dbReference type="NCBI Taxonomy" id="85831"/>
    <lineage>
        <taxon>Bacteria</taxon>
        <taxon>Pseudomonadati</taxon>
        <taxon>Bacteroidota</taxon>
        <taxon>Bacteroidia</taxon>
        <taxon>Bacteroidales</taxon>
        <taxon>Bacteroidaceae</taxon>
        <taxon>Bacteroides</taxon>
    </lineage>
</organism>
<proteinExistence type="predicted"/>
<feature type="transmembrane region" description="Helical" evidence="1">
    <location>
        <begin position="39"/>
        <end position="59"/>
    </location>
</feature>
<feature type="transmembrane region" description="Helical" evidence="1">
    <location>
        <begin position="108"/>
        <end position="125"/>
    </location>
</feature>
<evidence type="ECO:0000256" key="1">
    <source>
        <dbReference type="SAM" id="Phobius"/>
    </source>
</evidence>
<protein>
    <submittedName>
        <fullName evidence="2">EpsG family protein</fullName>
    </submittedName>
</protein>
<dbReference type="EMBL" id="SRZA01000010">
    <property type="protein sequence ID" value="TGY06793.1"/>
    <property type="molecule type" value="Genomic_DNA"/>
</dbReference>
<keyword evidence="1" id="KW-1133">Transmembrane helix</keyword>
<dbReference type="AlphaFoldDB" id="A0A4S2AZI8"/>
<dbReference type="InterPro" id="IPR049458">
    <property type="entry name" value="EpsG-like"/>
</dbReference>
<evidence type="ECO:0000313" key="3">
    <source>
        <dbReference type="Proteomes" id="UP000305751"/>
    </source>
</evidence>
<name>A0A4S2AZI8_9BACE</name>
<keyword evidence="1" id="KW-0472">Membrane</keyword>
<keyword evidence="1" id="KW-0812">Transmembrane</keyword>
<dbReference type="Proteomes" id="UP000305751">
    <property type="component" value="Unassembled WGS sequence"/>
</dbReference>
<dbReference type="Pfam" id="PF14897">
    <property type="entry name" value="EpsG"/>
    <property type="match status" value="1"/>
</dbReference>
<evidence type="ECO:0000313" key="2">
    <source>
        <dbReference type="EMBL" id="TGY06793.1"/>
    </source>
</evidence>
<accession>A0A4S2AZI8</accession>
<feature type="transmembrane region" description="Helical" evidence="1">
    <location>
        <begin position="340"/>
        <end position="361"/>
    </location>
</feature>
<gene>
    <name evidence="2" type="ORF">E5356_05715</name>
</gene>
<feature type="transmembrane region" description="Helical" evidence="1">
    <location>
        <begin position="212"/>
        <end position="232"/>
    </location>
</feature>
<feature type="transmembrane region" description="Helical" evidence="1">
    <location>
        <begin position="154"/>
        <end position="171"/>
    </location>
</feature>
<sequence>MSQYIFILFWLGFMGLLASQKELKQTEVVCGKRVNRFPWWFAIMVFLPVIWMAGTRTYLGDTFLYRLGFLKIPDSLSAFSEYFQMLQKDKGYSVFAFLVKQVVGNNSVLYFTFVALLQAVLLISVYRKYSINYVMSVFLFIASTDYLSWMFNGIRQFIAVVIVFAATPWMLKKKYVQLVLIILLASTFHKTALIMLPCVIIAQGRAWNKKTLMFIVCALLAVAFVSRFIGWMDDALSETQYANVVSDYKSWNDDGTSFQRVLVYSVPALLSFFGKKRIQRLGNPMINFCTNMSIISMGLYIISMFTSGIFIGRLPIYVSLYSYILLPWEARYLFGRTLSMFMYVGIVVCFLIFYCFQLSVWSLL</sequence>
<comment type="caution">
    <text evidence="2">The sequence shown here is derived from an EMBL/GenBank/DDBJ whole genome shotgun (WGS) entry which is preliminary data.</text>
</comment>
<dbReference type="RefSeq" id="WP_136013856.1">
    <property type="nucleotide sequence ID" value="NZ_CANSQH010000016.1"/>
</dbReference>